<dbReference type="InterPro" id="IPR006913">
    <property type="entry name" value="CENP-V/GFA"/>
</dbReference>
<keyword evidence="7" id="KW-1185">Reference proteome</keyword>
<organism evidence="6 7">
    <name type="scientific">Allosphingosinicella indica</name>
    <dbReference type="NCBI Taxonomy" id="941907"/>
    <lineage>
        <taxon>Bacteria</taxon>
        <taxon>Pseudomonadati</taxon>
        <taxon>Pseudomonadota</taxon>
        <taxon>Alphaproteobacteria</taxon>
        <taxon>Sphingomonadales</taxon>
        <taxon>Sphingomonadaceae</taxon>
        <taxon>Allosphingosinicella</taxon>
    </lineage>
</organism>
<evidence type="ECO:0000256" key="4">
    <source>
        <dbReference type="ARBA" id="ARBA00023239"/>
    </source>
</evidence>
<dbReference type="InterPro" id="IPR011057">
    <property type="entry name" value="Mss4-like_sf"/>
</dbReference>
<gene>
    <name evidence="6" type="ORF">SAMN06295910_2148</name>
</gene>
<dbReference type="OrthoDB" id="7186766at2"/>
<protein>
    <submittedName>
        <fullName evidence="6">Uncharacterized conserved protein</fullName>
    </submittedName>
</protein>
<evidence type="ECO:0000313" key="6">
    <source>
        <dbReference type="EMBL" id="SMF73562.1"/>
    </source>
</evidence>
<accession>A0A1X7GRN2</accession>
<name>A0A1X7GRN2_9SPHN</name>
<dbReference type="GO" id="GO:0046872">
    <property type="term" value="F:metal ion binding"/>
    <property type="evidence" value="ECO:0007669"/>
    <property type="project" value="UniProtKB-KW"/>
</dbReference>
<dbReference type="Gene3D" id="3.90.1590.10">
    <property type="entry name" value="glutathione-dependent formaldehyde- activating enzyme (gfa)"/>
    <property type="match status" value="1"/>
</dbReference>
<dbReference type="STRING" id="941907.SAMN06295910_2148"/>
<dbReference type="PANTHER" id="PTHR33337:SF40">
    <property type="entry name" value="CENP-V_GFA DOMAIN-CONTAINING PROTEIN-RELATED"/>
    <property type="match status" value="1"/>
</dbReference>
<sequence>MLEGSCLCGAVTFSVAEPLHAPDGCHCTACRKHSGHYFVSADVPKTALTVRGDDKITWFQSSPKVRRGFCAVCGSSLFWDPIERDWIGVAMGAFDTPTGIKIAVHVYTDEKADYYDIGDDAPKFETVPPRPV</sequence>
<dbReference type="AlphaFoldDB" id="A0A1X7GRN2"/>
<keyword evidence="3" id="KW-0862">Zinc</keyword>
<evidence type="ECO:0000313" key="7">
    <source>
        <dbReference type="Proteomes" id="UP000192934"/>
    </source>
</evidence>
<evidence type="ECO:0000259" key="5">
    <source>
        <dbReference type="PROSITE" id="PS51891"/>
    </source>
</evidence>
<dbReference type="SUPFAM" id="SSF51316">
    <property type="entry name" value="Mss4-like"/>
    <property type="match status" value="1"/>
</dbReference>
<dbReference type="PROSITE" id="PS51891">
    <property type="entry name" value="CENP_V_GFA"/>
    <property type="match status" value="1"/>
</dbReference>
<dbReference type="PANTHER" id="PTHR33337">
    <property type="entry name" value="GFA DOMAIN-CONTAINING PROTEIN"/>
    <property type="match status" value="1"/>
</dbReference>
<dbReference type="EMBL" id="LT840185">
    <property type="protein sequence ID" value="SMF73562.1"/>
    <property type="molecule type" value="Genomic_DNA"/>
</dbReference>
<evidence type="ECO:0000256" key="1">
    <source>
        <dbReference type="ARBA" id="ARBA00005495"/>
    </source>
</evidence>
<evidence type="ECO:0000256" key="3">
    <source>
        <dbReference type="ARBA" id="ARBA00022833"/>
    </source>
</evidence>
<feature type="domain" description="CENP-V/GFA" evidence="5">
    <location>
        <begin position="2"/>
        <end position="116"/>
    </location>
</feature>
<keyword evidence="2" id="KW-0479">Metal-binding</keyword>
<dbReference type="GO" id="GO:0016846">
    <property type="term" value="F:carbon-sulfur lyase activity"/>
    <property type="evidence" value="ECO:0007669"/>
    <property type="project" value="InterPro"/>
</dbReference>
<dbReference type="RefSeq" id="WP_085218768.1">
    <property type="nucleotide sequence ID" value="NZ_LT840185.1"/>
</dbReference>
<keyword evidence="4" id="KW-0456">Lyase</keyword>
<dbReference type="Pfam" id="PF04828">
    <property type="entry name" value="GFA"/>
    <property type="match status" value="1"/>
</dbReference>
<dbReference type="Proteomes" id="UP000192934">
    <property type="component" value="Chromosome I"/>
</dbReference>
<reference evidence="7" key="1">
    <citation type="submission" date="2017-04" db="EMBL/GenBank/DDBJ databases">
        <authorList>
            <person name="Varghese N."/>
            <person name="Submissions S."/>
        </authorList>
    </citation>
    <scope>NUCLEOTIDE SEQUENCE [LARGE SCALE GENOMIC DNA]</scope>
    <source>
        <strain evidence="7">Dd16</strain>
    </source>
</reference>
<evidence type="ECO:0000256" key="2">
    <source>
        <dbReference type="ARBA" id="ARBA00022723"/>
    </source>
</evidence>
<comment type="similarity">
    <text evidence="1">Belongs to the Gfa family.</text>
</comment>
<proteinExistence type="inferred from homology"/>